<reference evidence="4 5" key="1">
    <citation type="submission" date="2019-05" db="EMBL/GenBank/DDBJ databases">
        <title>Emergence of the Ug99 lineage of the wheat stem rust pathogen through somatic hybridization.</title>
        <authorList>
            <person name="Li F."/>
            <person name="Upadhyaya N.M."/>
            <person name="Sperschneider J."/>
            <person name="Matny O."/>
            <person name="Nguyen-Phuc H."/>
            <person name="Mago R."/>
            <person name="Raley C."/>
            <person name="Miller M.E."/>
            <person name="Silverstein K.A.T."/>
            <person name="Henningsen E."/>
            <person name="Hirsch C.D."/>
            <person name="Visser B."/>
            <person name="Pretorius Z.A."/>
            <person name="Steffenson B.J."/>
            <person name="Schwessinger B."/>
            <person name="Dodds P.N."/>
            <person name="Figueroa M."/>
        </authorList>
    </citation>
    <scope>NUCLEOTIDE SEQUENCE [LARGE SCALE GENOMIC DNA]</scope>
    <source>
        <strain evidence="2">21-0</strain>
        <strain evidence="3 5">Ug99</strain>
    </source>
</reference>
<dbReference type="EMBL" id="VSWC01000028">
    <property type="protein sequence ID" value="KAA1109092.1"/>
    <property type="molecule type" value="Genomic_DNA"/>
</dbReference>
<evidence type="ECO:0000313" key="4">
    <source>
        <dbReference type="Proteomes" id="UP000324748"/>
    </source>
</evidence>
<dbReference type="Proteomes" id="UP000324748">
    <property type="component" value="Unassembled WGS sequence"/>
</dbReference>
<dbReference type="EMBL" id="VDEP01000073">
    <property type="protein sequence ID" value="KAA1133181.1"/>
    <property type="molecule type" value="Genomic_DNA"/>
</dbReference>
<feature type="signal peptide" evidence="1">
    <location>
        <begin position="1"/>
        <end position="18"/>
    </location>
</feature>
<evidence type="ECO:0000256" key="1">
    <source>
        <dbReference type="SAM" id="SignalP"/>
    </source>
</evidence>
<dbReference type="Proteomes" id="UP000325313">
    <property type="component" value="Unassembled WGS sequence"/>
</dbReference>
<evidence type="ECO:0000313" key="3">
    <source>
        <dbReference type="EMBL" id="KAA1133181.1"/>
    </source>
</evidence>
<name>A0A5B0S4X7_PUCGR</name>
<feature type="chain" id="PRO_5036366711" evidence="1">
    <location>
        <begin position="19"/>
        <end position="70"/>
    </location>
</feature>
<gene>
    <name evidence="2" type="ORF">PGT21_032962</name>
    <name evidence="3" type="ORF">PGTUg99_024626</name>
</gene>
<keyword evidence="1" id="KW-0732">Signal</keyword>
<comment type="caution">
    <text evidence="3">The sequence shown here is derived from an EMBL/GenBank/DDBJ whole genome shotgun (WGS) entry which is preliminary data.</text>
</comment>
<protein>
    <submittedName>
        <fullName evidence="3">Uncharacterized protein</fullName>
    </submittedName>
</protein>
<dbReference type="AlphaFoldDB" id="A0A5B0S4X7"/>
<accession>A0A5B0S4X7</accession>
<sequence length="70" mass="7802">MRLILTLVLAALPLLILADDPPYTVHCTDENQTWCANCNPTSGKDPWERPSNEKYCPVFCSCSLPVKPPN</sequence>
<keyword evidence="4" id="KW-1185">Reference proteome</keyword>
<evidence type="ECO:0000313" key="5">
    <source>
        <dbReference type="Proteomes" id="UP000325313"/>
    </source>
</evidence>
<proteinExistence type="predicted"/>
<organism evidence="3 5">
    <name type="scientific">Puccinia graminis f. sp. tritici</name>
    <dbReference type="NCBI Taxonomy" id="56615"/>
    <lineage>
        <taxon>Eukaryota</taxon>
        <taxon>Fungi</taxon>
        <taxon>Dikarya</taxon>
        <taxon>Basidiomycota</taxon>
        <taxon>Pucciniomycotina</taxon>
        <taxon>Pucciniomycetes</taxon>
        <taxon>Pucciniales</taxon>
        <taxon>Pucciniaceae</taxon>
        <taxon>Puccinia</taxon>
    </lineage>
</organism>
<evidence type="ECO:0000313" key="2">
    <source>
        <dbReference type="EMBL" id="KAA1109092.1"/>
    </source>
</evidence>